<feature type="domain" description="Peptidase S11 D-alanyl-D-alanine carboxypeptidase A N-terminal" evidence="11">
    <location>
        <begin position="47"/>
        <end position="287"/>
    </location>
</feature>
<dbReference type="GO" id="GO:0006508">
    <property type="term" value="P:proteolysis"/>
    <property type="evidence" value="ECO:0007669"/>
    <property type="project" value="InterPro"/>
</dbReference>
<evidence type="ECO:0000256" key="7">
    <source>
        <dbReference type="PIRSR" id="PIRSR618044-1"/>
    </source>
</evidence>
<dbReference type="GO" id="GO:0009252">
    <property type="term" value="P:peptidoglycan biosynthetic process"/>
    <property type="evidence" value="ECO:0007669"/>
    <property type="project" value="UniProtKB-KW"/>
</dbReference>
<dbReference type="PRINTS" id="PR00725">
    <property type="entry name" value="DADACBPTASE1"/>
</dbReference>
<dbReference type="PANTHER" id="PTHR21581:SF26">
    <property type="entry name" value="D-ALANYL-D-ALANINE ENDOPEPTIDASE"/>
    <property type="match status" value="1"/>
</dbReference>
<gene>
    <name evidence="12" type="primary">pbpG</name>
    <name evidence="12" type="ORF">TPL01_07420</name>
</gene>
<keyword evidence="2 10" id="KW-0732">Signal</keyword>
<evidence type="ECO:0000256" key="1">
    <source>
        <dbReference type="ARBA" id="ARBA00007164"/>
    </source>
</evidence>
<dbReference type="OrthoDB" id="5688590at2"/>
<keyword evidence="4" id="KW-0133">Cell shape</keyword>
<keyword evidence="3" id="KW-0378">Hydrolase</keyword>
<dbReference type="Proteomes" id="UP000321337">
    <property type="component" value="Unassembled WGS sequence"/>
</dbReference>
<name>A0A512L557_9PROT</name>
<evidence type="ECO:0000256" key="2">
    <source>
        <dbReference type="ARBA" id="ARBA00022729"/>
    </source>
</evidence>
<evidence type="ECO:0000313" key="12">
    <source>
        <dbReference type="EMBL" id="GEP29604.1"/>
    </source>
</evidence>
<keyword evidence="13" id="KW-1185">Reference proteome</keyword>
<dbReference type="EMBL" id="BKAD01000007">
    <property type="protein sequence ID" value="GEP29604.1"/>
    <property type="molecule type" value="Genomic_DNA"/>
</dbReference>
<keyword evidence="5" id="KW-0573">Peptidoglycan synthesis</keyword>
<evidence type="ECO:0000259" key="11">
    <source>
        <dbReference type="Pfam" id="PF00768"/>
    </source>
</evidence>
<evidence type="ECO:0000256" key="3">
    <source>
        <dbReference type="ARBA" id="ARBA00022801"/>
    </source>
</evidence>
<comment type="similarity">
    <text evidence="1 9">Belongs to the peptidase S11 family.</text>
</comment>
<evidence type="ECO:0000313" key="13">
    <source>
        <dbReference type="Proteomes" id="UP000321337"/>
    </source>
</evidence>
<organism evidence="12 13">
    <name type="scientific">Sulfuriferula plumbiphila</name>
    <dbReference type="NCBI Taxonomy" id="171865"/>
    <lineage>
        <taxon>Bacteria</taxon>
        <taxon>Pseudomonadati</taxon>
        <taxon>Pseudomonadota</taxon>
        <taxon>Betaproteobacteria</taxon>
        <taxon>Nitrosomonadales</taxon>
        <taxon>Sulfuricellaceae</taxon>
        <taxon>Sulfuriferula</taxon>
    </lineage>
</organism>
<evidence type="ECO:0000256" key="5">
    <source>
        <dbReference type="ARBA" id="ARBA00022984"/>
    </source>
</evidence>
<dbReference type="Gene3D" id="3.40.710.10">
    <property type="entry name" value="DD-peptidase/beta-lactamase superfamily"/>
    <property type="match status" value="1"/>
</dbReference>
<dbReference type="InterPro" id="IPR018044">
    <property type="entry name" value="Peptidase_S11"/>
</dbReference>
<dbReference type="GO" id="GO:0071555">
    <property type="term" value="P:cell wall organization"/>
    <property type="evidence" value="ECO:0007669"/>
    <property type="project" value="UniProtKB-KW"/>
</dbReference>
<feature type="binding site" evidence="8">
    <location>
        <position position="258"/>
    </location>
    <ligand>
        <name>substrate</name>
    </ligand>
</feature>
<protein>
    <submittedName>
        <fullName evidence="12">D-alanyl-D-alanine carboxypeptidase</fullName>
    </submittedName>
</protein>
<keyword evidence="6" id="KW-0961">Cell wall biogenesis/degradation</keyword>
<feature type="chain" id="PRO_5022079991" evidence="10">
    <location>
        <begin position="24"/>
        <end position="330"/>
    </location>
</feature>
<dbReference type="InterPro" id="IPR012338">
    <property type="entry name" value="Beta-lactam/transpept-like"/>
</dbReference>
<feature type="signal peptide" evidence="10">
    <location>
        <begin position="1"/>
        <end position="23"/>
    </location>
</feature>
<feature type="active site" evidence="7">
    <location>
        <position position="137"/>
    </location>
</feature>
<evidence type="ECO:0000256" key="4">
    <source>
        <dbReference type="ARBA" id="ARBA00022960"/>
    </source>
</evidence>
<keyword evidence="12" id="KW-0645">Protease</keyword>
<dbReference type="Pfam" id="PF00768">
    <property type="entry name" value="Peptidase_S11"/>
    <property type="match status" value="1"/>
</dbReference>
<feature type="active site" description="Acyl-ester intermediate" evidence="7">
    <location>
        <position position="80"/>
    </location>
</feature>
<dbReference type="RefSeq" id="WP_147070897.1">
    <property type="nucleotide sequence ID" value="NZ_AP021884.1"/>
</dbReference>
<dbReference type="InterPro" id="IPR001967">
    <property type="entry name" value="Peptidase_S11_N"/>
</dbReference>
<dbReference type="AlphaFoldDB" id="A0A512L557"/>
<dbReference type="GO" id="GO:0008360">
    <property type="term" value="P:regulation of cell shape"/>
    <property type="evidence" value="ECO:0007669"/>
    <property type="project" value="UniProtKB-KW"/>
</dbReference>
<accession>A0A512L557</accession>
<evidence type="ECO:0000256" key="6">
    <source>
        <dbReference type="ARBA" id="ARBA00023316"/>
    </source>
</evidence>
<evidence type="ECO:0000256" key="8">
    <source>
        <dbReference type="PIRSR" id="PIRSR618044-2"/>
    </source>
</evidence>
<dbReference type="PANTHER" id="PTHR21581">
    <property type="entry name" value="D-ALANYL-D-ALANINE CARBOXYPEPTIDASE"/>
    <property type="match status" value="1"/>
</dbReference>
<keyword evidence="12" id="KW-0121">Carboxypeptidase</keyword>
<evidence type="ECO:0000256" key="10">
    <source>
        <dbReference type="SAM" id="SignalP"/>
    </source>
</evidence>
<proteinExistence type="inferred from homology"/>
<dbReference type="SUPFAM" id="SSF56601">
    <property type="entry name" value="beta-lactamase/transpeptidase-like"/>
    <property type="match status" value="1"/>
</dbReference>
<sequence length="330" mass="36453">MNAKLFALLIASLSAMSALHAHAAVRHTHHHSVAENATTAISSTPLNEPQLNALSVLVLNQNNGQTLYQKNIDVQTPIASITKLMTAMVMLDAHLPMDEAITIGPLDVDNLRHSSSRLAVGTTLSRGELLHLALIASENRAAHALARNYPGGLQRFINAMNNKARALNMRHTTFEDPTGLSSNNRSTAEDLAKMVEAAARYPQIRDITTTGSYEITRSALVRVGHRRKKEWRHIVRRVEFHNTNRLVRNENWNIGLSKTGFINEAGHCLVMQAKIAQKEVIIVLLDAGKYARVTDAERIKTWLEHRAASTVALRLDATSSLRSSSTYAKN</sequence>
<feature type="active site" description="Proton acceptor" evidence="7">
    <location>
        <position position="83"/>
    </location>
</feature>
<evidence type="ECO:0000256" key="9">
    <source>
        <dbReference type="RuleBase" id="RU004016"/>
    </source>
</evidence>
<reference evidence="12 13" key="1">
    <citation type="submission" date="2019-07" db="EMBL/GenBank/DDBJ databases">
        <title>Whole genome shotgun sequence of Thiobacillus plumbophilus NBRC 107929.</title>
        <authorList>
            <person name="Hosoyama A."/>
            <person name="Uohara A."/>
            <person name="Ohji S."/>
            <person name="Ichikawa N."/>
        </authorList>
    </citation>
    <scope>NUCLEOTIDE SEQUENCE [LARGE SCALE GENOMIC DNA]</scope>
    <source>
        <strain evidence="12 13">NBRC 107929</strain>
    </source>
</reference>
<dbReference type="GO" id="GO:0009002">
    <property type="term" value="F:serine-type D-Ala-D-Ala carboxypeptidase activity"/>
    <property type="evidence" value="ECO:0007669"/>
    <property type="project" value="InterPro"/>
</dbReference>
<comment type="caution">
    <text evidence="12">The sequence shown here is derived from an EMBL/GenBank/DDBJ whole genome shotgun (WGS) entry which is preliminary data.</text>
</comment>